<dbReference type="GO" id="GO:0005737">
    <property type="term" value="C:cytoplasm"/>
    <property type="evidence" value="ECO:0007669"/>
    <property type="project" value="TreeGrafter"/>
</dbReference>
<dbReference type="GO" id="GO:0008033">
    <property type="term" value="P:tRNA processing"/>
    <property type="evidence" value="ECO:0007669"/>
    <property type="project" value="UniProtKB-KW"/>
</dbReference>
<protein>
    <submittedName>
        <fullName evidence="8">ARM repeat-containing protein</fullName>
    </submittedName>
</protein>
<dbReference type="Pfam" id="PF08389">
    <property type="entry name" value="Xpo1"/>
    <property type="match status" value="1"/>
</dbReference>
<evidence type="ECO:0000256" key="4">
    <source>
        <dbReference type="ARBA" id="ARBA00022694"/>
    </source>
</evidence>
<keyword evidence="4" id="KW-0819">tRNA processing</keyword>
<gene>
    <name evidence="8" type="ORF">L207DRAFT_510287</name>
</gene>
<name>A0A2J6RZ66_HYAVF</name>
<comment type="function">
    <text evidence="6">tRNA nucleus export receptor which facilitates tRNA translocation across the nuclear pore complex. Involved in pre-tRNA splicing, probably by affecting the interaction of pre-tRNA with splicing endonuclease.</text>
</comment>
<evidence type="ECO:0000313" key="8">
    <source>
        <dbReference type="EMBL" id="PMD43812.1"/>
    </source>
</evidence>
<dbReference type="GO" id="GO:0005634">
    <property type="term" value="C:nucleus"/>
    <property type="evidence" value="ECO:0007669"/>
    <property type="project" value="UniProtKB-SubCell"/>
</dbReference>
<comment type="subcellular location">
    <subcellularLocation>
        <location evidence="1">Nucleus</location>
    </subcellularLocation>
</comment>
<dbReference type="PANTHER" id="PTHR12363">
    <property type="entry name" value="TRANSPORTIN 3 AND IMPORTIN 13"/>
    <property type="match status" value="1"/>
</dbReference>
<evidence type="ECO:0000313" key="9">
    <source>
        <dbReference type="Proteomes" id="UP000235786"/>
    </source>
</evidence>
<dbReference type="STRING" id="1149755.A0A2J6RZ66"/>
<dbReference type="PANTHER" id="PTHR12363:SF33">
    <property type="entry name" value="IMPORTIN-13"/>
    <property type="match status" value="1"/>
</dbReference>
<proteinExistence type="inferred from homology"/>
<dbReference type="AlphaFoldDB" id="A0A2J6RZ66"/>
<keyword evidence="9" id="KW-1185">Reference proteome</keyword>
<accession>A0A2J6RZ66</accession>
<dbReference type="OrthoDB" id="2016913at2759"/>
<keyword evidence="5" id="KW-0539">Nucleus</keyword>
<evidence type="ECO:0000256" key="1">
    <source>
        <dbReference type="ARBA" id="ARBA00004123"/>
    </source>
</evidence>
<evidence type="ECO:0000256" key="3">
    <source>
        <dbReference type="ARBA" id="ARBA00022448"/>
    </source>
</evidence>
<dbReference type="InterPro" id="IPR016024">
    <property type="entry name" value="ARM-type_fold"/>
</dbReference>
<reference evidence="8 9" key="1">
    <citation type="submission" date="2016-04" db="EMBL/GenBank/DDBJ databases">
        <title>A degradative enzymes factory behind the ericoid mycorrhizal symbiosis.</title>
        <authorList>
            <consortium name="DOE Joint Genome Institute"/>
            <person name="Martino E."/>
            <person name="Morin E."/>
            <person name="Grelet G."/>
            <person name="Kuo A."/>
            <person name="Kohler A."/>
            <person name="Daghino S."/>
            <person name="Barry K."/>
            <person name="Choi C."/>
            <person name="Cichocki N."/>
            <person name="Clum A."/>
            <person name="Copeland A."/>
            <person name="Hainaut M."/>
            <person name="Haridas S."/>
            <person name="Labutti K."/>
            <person name="Lindquist E."/>
            <person name="Lipzen A."/>
            <person name="Khouja H.-R."/>
            <person name="Murat C."/>
            <person name="Ohm R."/>
            <person name="Olson A."/>
            <person name="Spatafora J."/>
            <person name="Veneault-Fourrey C."/>
            <person name="Henrissat B."/>
            <person name="Grigoriev I."/>
            <person name="Martin F."/>
            <person name="Perotto S."/>
        </authorList>
    </citation>
    <scope>NUCLEOTIDE SEQUENCE [LARGE SCALE GENOMIC DNA]</scope>
    <source>
        <strain evidence="8 9">F</strain>
    </source>
</reference>
<dbReference type="GO" id="GO:0006606">
    <property type="term" value="P:protein import into nucleus"/>
    <property type="evidence" value="ECO:0007669"/>
    <property type="project" value="TreeGrafter"/>
</dbReference>
<dbReference type="InterPro" id="IPR013598">
    <property type="entry name" value="Exportin-1/Importin-b-like"/>
</dbReference>
<keyword evidence="3" id="KW-0813">Transport</keyword>
<dbReference type="InterPro" id="IPR011989">
    <property type="entry name" value="ARM-like"/>
</dbReference>
<dbReference type="Gene3D" id="1.25.10.10">
    <property type="entry name" value="Leucine-rich Repeat Variant"/>
    <property type="match status" value="1"/>
</dbReference>
<evidence type="ECO:0000256" key="2">
    <source>
        <dbReference type="ARBA" id="ARBA00007991"/>
    </source>
</evidence>
<feature type="domain" description="Exportin-1/Importin-beta-like" evidence="7">
    <location>
        <begin position="109"/>
        <end position="248"/>
    </location>
</feature>
<dbReference type="EMBL" id="KZ613942">
    <property type="protein sequence ID" value="PMD43812.1"/>
    <property type="molecule type" value="Genomic_DNA"/>
</dbReference>
<dbReference type="InterPro" id="IPR051345">
    <property type="entry name" value="Importin_beta-like_NTR"/>
</dbReference>
<comment type="similarity">
    <text evidence="2">Belongs to the importin beta family.</text>
</comment>
<sequence>MSNNDSGPLPTSLEEVEALILQLYAPGRPDHVFKTQETLQKLQRSPEGWQLASSLMNNKDQQIRFFAALTFIVKLNTDAKSLGEQDAQALLQTLIGWLIRCMEISEGALVVRKLCSTLVAYFMQFSSSWERCIRHLMYCLCTNEARPYSSLDEAPETDVLIQNLSDTKAVAIFWIAATLVEEIGKTDSNSMKQHRFHRQVVPNVDDIVPLISKYIGNNPTESAGGKVKEEAMKCFQAWVSYSHRAYIDDEIVLEPLRSLVKPALMCLLDDDLYETTVELFSDVLANYSKFLHKEDFDILRSLFNSPWAQQRYETLLKGDFDFDSLQFGMFMIAFGDATVQDLTKNLGTDPQCEQYLSGLCGLLGAEGHAVHEDKIYVPALEFWSTFVELMVDDIYSEKGEHPSWFPAAQALVMQAIERCWRKSQFPPTEEFNSWDSVDRTSFKDARRDFSDLLQQFVLTTGIPLLQVFIDLIHKSAASQNWAELEASMYCLGGVSDTATEDPLRDEYLDKVFTPSLLDLFTDPQTEIPRQTMQSFLDLIISYSEYFKHRTHALPKVLTFVFQATTSQNLAKKASKALTRLCSDCRKILLPELGAFLQQYSNITSNYSLDGSVKEAVMEGIASIIQALEDEEQRVAPLEQLLNFVEADVEQCLTLLSSAVPPQEGDQYASDPSQIDGGRGAMALELGVTASKCLTGIAKGIQVPDDGPVDLETKDSTSSTFWTAGDGSRIQQRIYSVICRLYDALGNRGEIVEELCDVWRQGFREMEPGPFVMPPNLAAQFFMKSNFQTPRLGRVITTACSLISSRKWGDEPPDVLAALLSWVASLLQILGRPGNDPDLTQTGIEFILRILLKYPQFLLNHQPSSSLEFIFMFALEALVGSDPLPKQIAAEFWAAFVNLPNQPEPLQGSINSAIQHLGPMLAQALVYNIGGHAARSELDKLSEPVKKLVVRQVNAKAWLEAALLDPSFPSDKVSEKDKQFFLQKIINLRGARGTNQVIREFWLACRGTNFAYVS</sequence>
<evidence type="ECO:0000256" key="5">
    <source>
        <dbReference type="ARBA" id="ARBA00023242"/>
    </source>
</evidence>
<evidence type="ECO:0000259" key="7">
    <source>
        <dbReference type="Pfam" id="PF08389"/>
    </source>
</evidence>
<dbReference type="SUPFAM" id="SSF48371">
    <property type="entry name" value="ARM repeat"/>
    <property type="match status" value="1"/>
</dbReference>
<evidence type="ECO:0000256" key="6">
    <source>
        <dbReference type="ARBA" id="ARBA00025147"/>
    </source>
</evidence>
<organism evidence="8 9">
    <name type="scientific">Hyaloscypha variabilis (strain UAMH 11265 / GT02V1 / F)</name>
    <name type="common">Meliniomyces variabilis</name>
    <dbReference type="NCBI Taxonomy" id="1149755"/>
    <lineage>
        <taxon>Eukaryota</taxon>
        <taxon>Fungi</taxon>
        <taxon>Dikarya</taxon>
        <taxon>Ascomycota</taxon>
        <taxon>Pezizomycotina</taxon>
        <taxon>Leotiomycetes</taxon>
        <taxon>Helotiales</taxon>
        <taxon>Hyaloscyphaceae</taxon>
        <taxon>Hyaloscypha</taxon>
        <taxon>Hyaloscypha variabilis</taxon>
    </lineage>
</organism>
<dbReference type="Proteomes" id="UP000235786">
    <property type="component" value="Unassembled WGS sequence"/>
</dbReference>